<evidence type="ECO:0000313" key="3">
    <source>
        <dbReference type="EMBL" id="SDN73038.1"/>
    </source>
</evidence>
<keyword evidence="3" id="KW-0808">Transferase</keyword>
<dbReference type="PANTHER" id="PTHR23028">
    <property type="entry name" value="ACETYLTRANSFERASE"/>
    <property type="match status" value="1"/>
</dbReference>
<dbReference type="GO" id="GO:0016787">
    <property type="term" value="F:hydrolase activity"/>
    <property type="evidence" value="ECO:0007669"/>
    <property type="project" value="UniProtKB-KW"/>
</dbReference>
<dbReference type="InterPro" id="IPR050879">
    <property type="entry name" value="Acyltransferase_3"/>
</dbReference>
<feature type="transmembrane region" description="Helical" evidence="1">
    <location>
        <begin position="291"/>
        <end position="309"/>
    </location>
</feature>
<keyword evidence="3" id="KW-0012">Acyltransferase</keyword>
<dbReference type="GO" id="GO:0016747">
    <property type="term" value="F:acyltransferase activity, transferring groups other than amino-acyl groups"/>
    <property type="evidence" value="ECO:0007669"/>
    <property type="project" value="InterPro"/>
</dbReference>
<dbReference type="InterPro" id="IPR002656">
    <property type="entry name" value="Acyl_transf_3_dom"/>
</dbReference>
<protein>
    <submittedName>
        <fullName evidence="3">Peptidoglycan/LPS O-acetylase OafA/YrhL, contains acyltransferase and SGNH-hydrolase domains</fullName>
    </submittedName>
</protein>
<dbReference type="GO" id="GO:0016020">
    <property type="term" value="C:membrane"/>
    <property type="evidence" value="ECO:0007669"/>
    <property type="project" value="TreeGrafter"/>
</dbReference>
<feature type="transmembrane region" description="Helical" evidence="1">
    <location>
        <begin position="31"/>
        <end position="55"/>
    </location>
</feature>
<feature type="transmembrane region" description="Helical" evidence="1">
    <location>
        <begin position="150"/>
        <end position="166"/>
    </location>
</feature>
<dbReference type="GO" id="GO:0000271">
    <property type="term" value="P:polysaccharide biosynthetic process"/>
    <property type="evidence" value="ECO:0007669"/>
    <property type="project" value="TreeGrafter"/>
</dbReference>
<feature type="transmembrane region" description="Helical" evidence="1">
    <location>
        <begin position="119"/>
        <end position="138"/>
    </location>
</feature>
<sequence length="405" mass="44000">MLRVVAILAVVVQHATNTGPHDHPELGGLPWAFTLLIGANSILIISAYFVCVTLARRPPIYFLKHRLARLIPVYLVAVVLTFAAIKLVAPAGWKAVQASDILPNMMLMQPWVGVPYIDFSYWTLTIQIPAFIAAAALAGSGLVRGRGVPVLAWLIILVPLGLRWFLDDPFVARIFGALVLHHAHFFAVGIVIWLWSTRRIGVVHALALLGASAYAQVIQLGHDIPSSIGVGVMVVLMCFAALGPDWDIAPIRALRKPIRWLAGISYGVYLVNQELGYILARRLLDVGVGPWPRFVLVVAAAITFGWVLTRFVEQPIYNALTAAVPPLRRAARVQMLRTMRLALAVRLGWAVRTGVAGQIQSGSLGASPDRALASPRPVNHASTVIASPRTAPTEESLVSFTIHSR</sequence>
<accession>A0A1H0DSH1</accession>
<keyword evidence="1" id="KW-0472">Membrane</keyword>
<feature type="transmembrane region" description="Helical" evidence="1">
    <location>
        <begin position="67"/>
        <end position="89"/>
    </location>
</feature>
<evidence type="ECO:0000259" key="2">
    <source>
        <dbReference type="Pfam" id="PF01757"/>
    </source>
</evidence>
<gene>
    <name evidence="3" type="ORF">SAMN04489726_7967</name>
</gene>
<keyword evidence="1" id="KW-0812">Transmembrane</keyword>
<dbReference type="PANTHER" id="PTHR23028:SF131">
    <property type="entry name" value="BLR2367 PROTEIN"/>
    <property type="match status" value="1"/>
</dbReference>
<dbReference type="eggNOG" id="COG1835">
    <property type="taxonomic scope" value="Bacteria"/>
</dbReference>
<dbReference type="Pfam" id="PF01757">
    <property type="entry name" value="Acyl_transf_3"/>
    <property type="match status" value="1"/>
</dbReference>
<dbReference type="AlphaFoldDB" id="A0A1H0DSH1"/>
<reference evidence="3 4" key="1">
    <citation type="submission" date="2016-10" db="EMBL/GenBank/DDBJ databases">
        <authorList>
            <person name="de Groot N.N."/>
        </authorList>
    </citation>
    <scope>NUCLEOTIDE SEQUENCE [LARGE SCALE GENOMIC DNA]</scope>
    <source>
        <strain evidence="3 4">DSM 44149</strain>
    </source>
</reference>
<keyword evidence="4" id="KW-1185">Reference proteome</keyword>
<name>A0A1H0DSH1_ALLAB</name>
<feature type="domain" description="Acyltransferase 3" evidence="2">
    <location>
        <begin position="2"/>
        <end position="310"/>
    </location>
</feature>
<keyword evidence="3" id="KW-0378">Hydrolase</keyword>
<organism evidence="3 4">
    <name type="scientific">Allokutzneria albata</name>
    <name type="common">Kibdelosporangium albatum</name>
    <dbReference type="NCBI Taxonomy" id="211114"/>
    <lineage>
        <taxon>Bacteria</taxon>
        <taxon>Bacillati</taxon>
        <taxon>Actinomycetota</taxon>
        <taxon>Actinomycetes</taxon>
        <taxon>Pseudonocardiales</taxon>
        <taxon>Pseudonocardiaceae</taxon>
        <taxon>Allokutzneria</taxon>
    </lineage>
</organism>
<feature type="transmembrane region" description="Helical" evidence="1">
    <location>
        <begin position="258"/>
        <end position="279"/>
    </location>
</feature>
<feature type="transmembrane region" description="Helical" evidence="1">
    <location>
        <begin position="228"/>
        <end position="246"/>
    </location>
</feature>
<evidence type="ECO:0000313" key="4">
    <source>
        <dbReference type="Proteomes" id="UP000183376"/>
    </source>
</evidence>
<feature type="transmembrane region" description="Helical" evidence="1">
    <location>
        <begin position="202"/>
        <end position="222"/>
    </location>
</feature>
<dbReference type="Proteomes" id="UP000183376">
    <property type="component" value="Chromosome I"/>
</dbReference>
<proteinExistence type="predicted"/>
<keyword evidence="1" id="KW-1133">Transmembrane helix</keyword>
<evidence type="ECO:0000256" key="1">
    <source>
        <dbReference type="SAM" id="Phobius"/>
    </source>
</evidence>
<feature type="transmembrane region" description="Helical" evidence="1">
    <location>
        <begin position="172"/>
        <end position="195"/>
    </location>
</feature>
<dbReference type="STRING" id="211114.SAMN04489726_7967"/>
<dbReference type="EMBL" id="LT629701">
    <property type="protein sequence ID" value="SDN73038.1"/>
    <property type="molecule type" value="Genomic_DNA"/>
</dbReference>